<organism evidence="2 3">
    <name type="scientific">Vespula pensylvanica</name>
    <name type="common">Western yellow jacket</name>
    <name type="synonym">Wasp</name>
    <dbReference type="NCBI Taxonomy" id="30213"/>
    <lineage>
        <taxon>Eukaryota</taxon>
        <taxon>Metazoa</taxon>
        <taxon>Ecdysozoa</taxon>
        <taxon>Arthropoda</taxon>
        <taxon>Hexapoda</taxon>
        <taxon>Insecta</taxon>
        <taxon>Pterygota</taxon>
        <taxon>Neoptera</taxon>
        <taxon>Endopterygota</taxon>
        <taxon>Hymenoptera</taxon>
        <taxon>Apocrita</taxon>
        <taxon>Aculeata</taxon>
        <taxon>Vespoidea</taxon>
        <taxon>Vespidae</taxon>
        <taxon>Vespinae</taxon>
        <taxon>Vespula</taxon>
    </lineage>
</organism>
<feature type="region of interest" description="Disordered" evidence="1">
    <location>
        <begin position="1"/>
        <end position="49"/>
    </location>
</feature>
<dbReference type="AlphaFoldDB" id="A0A834NLW3"/>
<dbReference type="Proteomes" id="UP000600918">
    <property type="component" value="Unassembled WGS sequence"/>
</dbReference>
<reference evidence="2" key="1">
    <citation type="journal article" date="2020" name="G3 (Bethesda)">
        <title>High-Quality Assemblies for Three Invasive Social Wasps from the &lt;i&gt;Vespula&lt;/i&gt; Genus.</title>
        <authorList>
            <person name="Harrop T.W.R."/>
            <person name="Guhlin J."/>
            <person name="McLaughlin G.M."/>
            <person name="Permina E."/>
            <person name="Stockwell P."/>
            <person name="Gilligan J."/>
            <person name="Le Lec M.F."/>
            <person name="Gruber M.A.M."/>
            <person name="Quinn O."/>
            <person name="Lovegrove M."/>
            <person name="Duncan E.J."/>
            <person name="Remnant E.J."/>
            <person name="Van Eeckhoven J."/>
            <person name="Graham B."/>
            <person name="Knapp R.A."/>
            <person name="Langford K.W."/>
            <person name="Kronenberg Z."/>
            <person name="Press M.O."/>
            <person name="Eacker S.M."/>
            <person name="Wilson-Rankin E.E."/>
            <person name="Purcell J."/>
            <person name="Lester P.J."/>
            <person name="Dearden P.K."/>
        </authorList>
    </citation>
    <scope>NUCLEOTIDE SEQUENCE</scope>
    <source>
        <strain evidence="2">Volc-1</strain>
    </source>
</reference>
<feature type="compositionally biased region" description="Basic and acidic residues" evidence="1">
    <location>
        <begin position="1"/>
        <end position="13"/>
    </location>
</feature>
<name>A0A834NLW3_VESPE</name>
<feature type="compositionally biased region" description="Acidic residues" evidence="1">
    <location>
        <begin position="19"/>
        <end position="48"/>
    </location>
</feature>
<proteinExistence type="predicted"/>
<accession>A0A834NLW3</accession>
<evidence type="ECO:0000313" key="2">
    <source>
        <dbReference type="EMBL" id="KAF7413239.1"/>
    </source>
</evidence>
<evidence type="ECO:0000256" key="1">
    <source>
        <dbReference type="SAM" id="MobiDB-lite"/>
    </source>
</evidence>
<evidence type="ECO:0000313" key="3">
    <source>
        <dbReference type="Proteomes" id="UP000600918"/>
    </source>
</evidence>
<dbReference type="EMBL" id="JACSDY010000012">
    <property type="protein sequence ID" value="KAF7413239.1"/>
    <property type="molecule type" value="Genomic_DNA"/>
</dbReference>
<sequence>MNEKTVEFLRNEAELSYGSDEEEEEEEEDDDYDDDYDDDDDSDGDEQIDTITREFLLKLERFRRASSSIRSL</sequence>
<comment type="caution">
    <text evidence="2">The sequence shown here is derived from an EMBL/GenBank/DDBJ whole genome shotgun (WGS) entry which is preliminary data.</text>
</comment>
<protein>
    <submittedName>
        <fullName evidence="2">Uncharacterized protein</fullName>
    </submittedName>
</protein>
<gene>
    <name evidence="2" type="ORF">H0235_013090</name>
</gene>
<keyword evidence="3" id="KW-1185">Reference proteome</keyword>